<keyword evidence="4" id="KW-1185">Reference proteome</keyword>
<evidence type="ECO:0000259" key="2">
    <source>
        <dbReference type="PROSITE" id="PS50158"/>
    </source>
</evidence>
<dbReference type="PANTHER" id="PTHR31286">
    <property type="entry name" value="GLYCINE-RICH CELL WALL STRUCTURAL PROTEIN 1.8-LIKE"/>
    <property type="match status" value="1"/>
</dbReference>
<name>A0A9Q1KJ46_9CARY</name>
<dbReference type="GO" id="GO:0003676">
    <property type="term" value="F:nucleic acid binding"/>
    <property type="evidence" value="ECO:0007669"/>
    <property type="project" value="InterPro"/>
</dbReference>
<evidence type="ECO:0000313" key="4">
    <source>
        <dbReference type="Proteomes" id="UP001153076"/>
    </source>
</evidence>
<dbReference type="OrthoDB" id="1707487at2759"/>
<dbReference type="InterPro" id="IPR040256">
    <property type="entry name" value="At4g02000-like"/>
</dbReference>
<evidence type="ECO:0000256" key="1">
    <source>
        <dbReference type="PROSITE-ProRule" id="PRU00047"/>
    </source>
</evidence>
<dbReference type="EMBL" id="JAKOGI010000100">
    <property type="protein sequence ID" value="KAJ8444308.1"/>
    <property type="molecule type" value="Genomic_DNA"/>
</dbReference>
<keyword evidence="1" id="KW-0863">Zinc-finger</keyword>
<dbReference type="PROSITE" id="PS50158">
    <property type="entry name" value="ZF_CCHC"/>
    <property type="match status" value="1"/>
</dbReference>
<evidence type="ECO:0000313" key="3">
    <source>
        <dbReference type="EMBL" id="KAJ8444308.1"/>
    </source>
</evidence>
<dbReference type="PANTHER" id="PTHR31286:SF167">
    <property type="entry name" value="OS09G0268800 PROTEIN"/>
    <property type="match status" value="1"/>
</dbReference>
<dbReference type="GO" id="GO:0008270">
    <property type="term" value="F:zinc ion binding"/>
    <property type="evidence" value="ECO:0007669"/>
    <property type="project" value="UniProtKB-KW"/>
</dbReference>
<keyword evidence="1" id="KW-0862">Zinc</keyword>
<gene>
    <name evidence="3" type="ORF">Cgig2_019866</name>
</gene>
<comment type="caution">
    <text evidence="3">The sequence shown here is derived from an EMBL/GenBank/DDBJ whole genome shotgun (WGS) entry which is preliminary data.</text>
</comment>
<feature type="domain" description="CCHC-type" evidence="2">
    <location>
        <begin position="163"/>
        <end position="176"/>
    </location>
</feature>
<dbReference type="InterPro" id="IPR001878">
    <property type="entry name" value="Znf_CCHC"/>
</dbReference>
<dbReference type="AlphaFoldDB" id="A0A9Q1KJ46"/>
<reference evidence="3" key="1">
    <citation type="submission" date="2022-04" db="EMBL/GenBank/DDBJ databases">
        <title>Carnegiea gigantea Genome sequencing and assembly v2.</title>
        <authorList>
            <person name="Copetti D."/>
            <person name="Sanderson M.J."/>
            <person name="Burquez A."/>
            <person name="Wojciechowski M.F."/>
        </authorList>
    </citation>
    <scope>NUCLEOTIDE SEQUENCE</scope>
    <source>
        <strain evidence="3">SGP5-SGP5p</strain>
        <tissue evidence="3">Aerial part</tissue>
    </source>
</reference>
<dbReference type="Proteomes" id="UP001153076">
    <property type="component" value="Unassembled WGS sequence"/>
</dbReference>
<sequence length="229" mass="25942">MATEEQVIIVDDEDDNTTNELISLCLIGHLHTTLAFNPRAIKSVLINVWKSSKGLAFDGSILLLQQMTGLEVPSKVKFHTARFWVKAYDVPGKKQTIFFALVLASNIGTFVSYDEATMFGVDKALCFRVDIDITKPLKRGIYIKIANKQLWIKFKYVKLSEFCYGCGKLGHVLINCDMVSKTEEESDLQYGVWLRASPLKSLRRNVETELLEEQKSYTAFKNKTQSSKA</sequence>
<dbReference type="Pfam" id="PF14392">
    <property type="entry name" value="zf-CCHC_4"/>
    <property type="match status" value="1"/>
</dbReference>
<keyword evidence="1" id="KW-0479">Metal-binding</keyword>
<proteinExistence type="predicted"/>
<dbReference type="InterPro" id="IPR025836">
    <property type="entry name" value="Zn_knuckle_CX2CX4HX4C"/>
</dbReference>
<protein>
    <recommendedName>
        <fullName evidence="2">CCHC-type domain-containing protein</fullName>
    </recommendedName>
</protein>
<organism evidence="3 4">
    <name type="scientific">Carnegiea gigantea</name>
    <dbReference type="NCBI Taxonomy" id="171969"/>
    <lineage>
        <taxon>Eukaryota</taxon>
        <taxon>Viridiplantae</taxon>
        <taxon>Streptophyta</taxon>
        <taxon>Embryophyta</taxon>
        <taxon>Tracheophyta</taxon>
        <taxon>Spermatophyta</taxon>
        <taxon>Magnoliopsida</taxon>
        <taxon>eudicotyledons</taxon>
        <taxon>Gunneridae</taxon>
        <taxon>Pentapetalae</taxon>
        <taxon>Caryophyllales</taxon>
        <taxon>Cactineae</taxon>
        <taxon>Cactaceae</taxon>
        <taxon>Cactoideae</taxon>
        <taxon>Echinocereeae</taxon>
        <taxon>Carnegiea</taxon>
    </lineage>
</organism>
<accession>A0A9Q1KJ46</accession>